<comment type="caution">
    <text evidence="7">The sequence shown here is derived from an EMBL/GenBank/DDBJ whole genome shotgun (WGS) entry which is preliminary data.</text>
</comment>
<comment type="subcellular location">
    <subcellularLocation>
        <location evidence="1 6">Cell membrane</location>
        <topology evidence="1 6">Multi-pass membrane protein</topology>
    </subcellularLocation>
</comment>
<keyword evidence="8" id="KW-1185">Reference proteome</keyword>
<keyword evidence="6" id="KW-0807">Transducer</keyword>
<feature type="transmembrane region" description="Helical" evidence="6">
    <location>
        <begin position="160"/>
        <end position="188"/>
    </location>
</feature>
<keyword evidence="2 6" id="KW-1003">Cell membrane</keyword>
<keyword evidence="4 6" id="KW-1133">Transmembrane helix</keyword>
<dbReference type="GO" id="GO:0007165">
    <property type="term" value="P:signal transduction"/>
    <property type="evidence" value="ECO:0007669"/>
    <property type="project" value="UniProtKB-KW"/>
</dbReference>
<feature type="transmembrane region" description="Helical" evidence="6">
    <location>
        <begin position="76"/>
        <end position="94"/>
    </location>
</feature>
<evidence type="ECO:0000256" key="3">
    <source>
        <dbReference type="ARBA" id="ARBA00022692"/>
    </source>
</evidence>
<comment type="similarity">
    <text evidence="6">Belongs to the insect chemoreceptor superfamily. Gustatory receptor (GR) family.</text>
</comment>
<feature type="transmembrane region" description="Helical" evidence="6">
    <location>
        <begin position="332"/>
        <end position="350"/>
    </location>
</feature>
<protein>
    <recommendedName>
        <fullName evidence="6">Gustatory receptor</fullName>
    </recommendedName>
</protein>
<dbReference type="PROSITE" id="PS51257">
    <property type="entry name" value="PROKAR_LIPOPROTEIN"/>
    <property type="match status" value="1"/>
</dbReference>
<keyword evidence="3 6" id="KW-0812">Transmembrane</keyword>
<dbReference type="Pfam" id="PF08395">
    <property type="entry name" value="7tm_7"/>
    <property type="match status" value="1"/>
</dbReference>
<proteinExistence type="inferred from homology"/>
<feature type="transmembrane region" description="Helical" evidence="6">
    <location>
        <begin position="38"/>
        <end position="56"/>
    </location>
</feature>
<evidence type="ECO:0000313" key="7">
    <source>
        <dbReference type="EMBL" id="KAJ3658342.1"/>
    </source>
</evidence>
<feature type="transmembrane region" description="Helical" evidence="6">
    <location>
        <begin position="226"/>
        <end position="244"/>
    </location>
</feature>
<comment type="function">
    <text evidence="6">Gustatory receptor which mediates acceptance or avoidance behavior, depending on its substrates.</text>
</comment>
<keyword evidence="5 6" id="KW-0472">Membrane</keyword>
<reference evidence="7" key="1">
    <citation type="journal article" date="2023" name="G3 (Bethesda)">
        <title>Whole genome assemblies of Zophobas morio and Tenebrio molitor.</title>
        <authorList>
            <person name="Kaur S."/>
            <person name="Stinson S.A."/>
            <person name="diCenzo G.C."/>
        </authorList>
    </citation>
    <scope>NUCLEOTIDE SEQUENCE</scope>
    <source>
        <strain evidence="7">QUZm001</strain>
    </source>
</reference>
<feature type="transmembrane region" description="Helical" evidence="6">
    <location>
        <begin position="308"/>
        <end position="326"/>
    </location>
</feature>
<evidence type="ECO:0000256" key="1">
    <source>
        <dbReference type="ARBA" id="ARBA00004651"/>
    </source>
</evidence>
<dbReference type="EMBL" id="JALNTZ010000003">
    <property type="protein sequence ID" value="KAJ3658342.1"/>
    <property type="molecule type" value="Genomic_DNA"/>
</dbReference>
<accession>A0AA38MJH5</accession>
<sequence length="355" mass="41299">MKQKLVTTIVYIFFACRFTGLTSYYVKKNSQGAVFKTTKLSRCVNIAILIIIATFFVKFDQCVLSKDAIETVSSHIAHLMFFIYFVVLLTMTNLKQRHIVQTFEKIIIFDNFINEVTGHNIDVSKILKYYVVGKCLGVPVIAALHMLINGLRNVIAVSCFLRFFVVHFIIASGEVLLFCYLVAAINGMKKFNFVLRKRKEVRIEQIQQMLELCFDIKKDIESISQIFGFFKLLFSIVEVATTLYTVLTRLQKDDVLDYIANVHWIFELFMQACIFLAPFVIFYKTILETVDICEDIQFSSAYYKKREMLHLKIGLTPIKFTTYGLLELDWPLIFLMFALISTQLVYLLQFKQMEK</sequence>
<feature type="transmembrane region" description="Helical" evidence="6">
    <location>
        <begin position="264"/>
        <end position="287"/>
    </location>
</feature>
<feature type="transmembrane region" description="Helical" evidence="6">
    <location>
        <begin position="6"/>
        <end position="26"/>
    </location>
</feature>
<evidence type="ECO:0000256" key="6">
    <source>
        <dbReference type="RuleBase" id="RU363108"/>
    </source>
</evidence>
<organism evidence="7 8">
    <name type="scientific">Zophobas morio</name>
    <dbReference type="NCBI Taxonomy" id="2755281"/>
    <lineage>
        <taxon>Eukaryota</taxon>
        <taxon>Metazoa</taxon>
        <taxon>Ecdysozoa</taxon>
        <taxon>Arthropoda</taxon>
        <taxon>Hexapoda</taxon>
        <taxon>Insecta</taxon>
        <taxon>Pterygota</taxon>
        <taxon>Neoptera</taxon>
        <taxon>Endopterygota</taxon>
        <taxon>Coleoptera</taxon>
        <taxon>Polyphaga</taxon>
        <taxon>Cucujiformia</taxon>
        <taxon>Tenebrionidae</taxon>
        <taxon>Zophobas</taxon>
    </lineage>
</organism>
<evidence type="ECO:0000256" key="5">
    <source>
        <dbReference type="ARBA" id="ARBA00023136"/>
    </source>
</evidence>
<comment type="caution">
    <text evidence="6">Lacks conserved residue(s) required for the propagation of feature annotation.</text>
</comment>
<dbReference type="AlphaFoldDB" id="A0AA38MJH5"/>
<evidence type="ECO:0000313" key="8">
    <source>
        <dbReference type="Proteomes" id="UP001168821"/>
    </source>
</evidence>
<keyword evidence="6" id="KW-0675">Receptor</keyword>
<feature type="transmembrane region" description="Helical" evidence="6">
    <location>
        <begin position="129"/>
        <end position="148"/>
    </location>
</feature>
<dbReference type="Proteomes" id="UP001168821">
    <property type="component" value="Unassembled WGS sequence"/>
</dbReference>
<dbReference type="GO" id="GO:0005886">
    <property type="term" value="C:plasma membrane"/>
    <property type="evidence" value="ECO:0007669"/>
    <property type="project" value="UniProtKB-SubCell"/>
</dbReference>
<evidence type="ECO:0000256" key="4">
    <source>
        <dbReference type="ARBA" id="ARBA00022989"/>
    </source>
</evidence>
<evidence type="ECO:0000256" key="2">
    <source>
        <dbReference type="ARBA" id="ARBA00022475"/>
    </source>
</evidence>
<dbReference type="GO" id="GO:0050909">
    <property type="term" value="P:sensory perception of taste"/>
    <property type="evidence" value="ECO:0007669"/>
    <property type="project" value="InterPro"/>
</dbReference>
<gene>
    <name evidence="7" type="ORF">Zmor_010087</name>
</gene>
<name>A0AA38MJH5_9CUCU</name>
<dbReference type="InterPro" id="IPR013604">
    <property type="entry name" value="7TM_chemorcpt"/>
</dbReference>